<dbReference type="Gene3D" id="3.90.226.10">
    <property type="entry name" value="2-enoyl-CoA Hydratase, Chain A, domain 1"/>
    <property type="match status" value="1"/>
</dbReference>
<dbReference type="SUPFAM" id="SSF52096">
    <property type="entry name" value="ClpP/crotonase"/>
    <property type="match status" value="1"/>
</dbReference>
<protein>
    <submittedName>
        <fullName evidence="2">Enoyl-CoA hydratase-related protein</fullName>
    </submittedName>
</protein>
<dbReference type="PANTHER" id="PTHR43459">
    <property type="entry name" value="ENOYL-COA HYDRATASE"/>
    <property type="match status" value="1"/>
</dbReference>
<accession>A0ABZ2U311</accession>
<gene>
    <name evidence="2" type="ORF">RVF87_03130</name>
</gene>
<dbReference type="InterPro" id="IPR029045">
    <property type="entry name" value="ClpP/crotonase-like_dom_sf"/>
</dbReference>
<dbReference type="RefSeq" id="WP_066167382.1">
    <property type="nucleotide sequence ID" value="NZ_CP136137.1"/>
</dbReference>
<dbReference type="Gene3D" id="1.10.12.10">
    <property type="entry name" value="Lyase 2-enoyl-coa Hydratase, Chain A, domain 2"/>
    <property type="match status" value="1"/>
</dbReference>
<dbReference type="Pfam" id="PF00378">
    <property type="entry name" value="ECH_1"/>
    <property type="match status" value="1"/>
</dbReference>
<comment type="similarity">
    <text evidence="1">Belongs to the enoyl-CoA hydratase/isomerase family.</text>
</comment>
<dbReference type="InterPro" id="IPR014748">
    <property type="entry name" value="Enoyl-CoA_hydra_C"/>
</dbReference>
<dbReference type="Proteomes" id="UP001479933">
    <property type="component" value="Chromosome"/>
</dbReference>
<name>A0ABZ2U311_9ACTN</name>
<keyword evidence="3" id="KW-1185">Reference proteome</keyword>
<evidence type="ECO:0000313" key="3">
    <source>
        <dbReference type="Proteomes" id="UP001479933"/>
    </source>
</evidence>
<dbReference type="PANTHER" id="PTHR43459:SF1">
    <property type="entry name" value="EG:BACN32G11.4 PROTEIN"/>
    <property type="match status" value="1"/>
</dbReference>
<sequence>MPPQATPAADAPRTQSDVLTIAQTDATRWLTMNRPAALNTFDPRLQRALRRAVDEAARDDTVRCVVLTGAGSAFSAGADIALGDVTPETRLAPRTEEELRMYYNPIIRTLRTMPKPAVAAVNGSTVGLGCALAMACDHVVAAESAWFSLGFAKVGLTLDAGASLLLGARIGIGRATRMAMLGTRVDAPTALDWGMVDEVVDDHALSTRTTALADELASGPTKAFAAIKHSLNAALLDRLDAALETEVHSQTRLVDAADFREGITAFAQRRPPKFLGH</sequence>
<evidence type="ECO:0000313" key="2">
    <source>
        <dbReference type="EMBL" id="WYY08089.1"/>
    </source>
</evidence>
<evidence type="ECO:0000256" key="1">
    <source>
        <dbReference type="ARBA" id="ARBA00005254"/>
    </source>
</evidence>
<dbReference type="InterPro" id="IPR001753">
    <property type="entry name" value="Enoyl-CoA_hydra/iso"/>
</dbReference>
<dbReference type="CDD" id="cd06558">
    <property type="entry name" value="crotonase-like"/>
    <property type="match status" value="1"/>
</dbReference>
<reference evidence="2 3" key="1">
    <citation type="journal article" date="2023" name="Virus Evol.">
        <title>Computational host range prediction-The good, the bad, and the ugly.</title>
        <authorList>
            <person name="Howell A.A."/>
            <person name="Versoza C.J."/>
            <person name="Pfeifer S.P."/>
        </authorList>
    </citation>
    <scope>NUCLEOTIDE SEQUENCE [LARGE SCALE GENOMIC DNA]</scope>
    <source>
        <strain evidence="2 3">1610/1b</strain>
    </source>
</reference>
<dbReference type="EMBL" id="CP136137">
    <property type="protein sequence ID" value="WYY08089.1"/>
    <property type="molecule type" value="Genomic_DNA"/>
</dbReference>
<proteinExistence type="inferred from homology"/>
<organism evidence="2 3">
    <name type="scientific">Gordonia hydrophobica</name>
    <dbReference type="NCBI Taxonomy" id="40516"/>
    <lineage>
        <taxon>Bacteria</taxon>
        <taxon>Bacillati</taxon>
        <taxon>Actinomycetota</taxon>
        <taxon>Actinomycetes</taxon>
        <taxon>Mycobacteriales</taxon>
        <taxon>Gordoniaceae</taxon>
        <taxon>Gordonia</taxon>
    </lineage>
</organism>